<dbReference type="GO" id="GO:0009306">
    <property type="term" value="P:protein secretion"/>
    <property type="evidence" value="ECO:0007669"/>
    <property type="project" value="TreeGrafter"/>
</dbReference>
<evidence type="ECO:0000313" key="6">
    <source>
        <dbReference type="Proteomes" id="UP000663843"/>
    </source>
</evidence>
<feature type="compositionally biased region" description="Polar residues" evidence="2">
    <location>
        <begin position="1295"/>
        <end position="1331"/>
    </location>
</feature>
<dbReference type="SUPFAM" id="SSF48371">
    <property type="entry name" value="ARM repeat"/>
    <property type="match status" value="1"/>
</dbReference>
<dbReference type="InterPro" id="IPR009057">
    <property type="entry name" value="Homeodomain-like_sf"/>
</dbReference>
<dbReference type="InterPro" id="IPR011989">
    <property type="entry name" value="ARM-like"/>
</dbReference>
<protein>
    <recommendedName>
        <fullName evidence="7">Nucleolar protein</fullName>
    </recommendedName>
</protein>
<dbReference type="InterPro" id="IPR017930">
    <property type="entry name" value="Myb_dom"/>
</dbReference>
<feature type="region of interest" description="Disordered" evidence="2">
    <location>
        <begin position="1294"/>
        <end position="1347"/>
    </location>
</feature>
<dbReference type="InterPro" id="IPR039600">
    <property type="entry name" value="TANGO6/Rtp1"/>
</dbReference>
<feature type="domain" description="Myb-like" evidence="3">
    <location>
        <begin position="1508"/>
        <end position="1563"/>
    </location>
</feature>
<sequence>MATTVDDAQDLNASDQLKSLIHAGSLLTGNLKNRADDPSKTLQDVIVGRLYEFSNATATMPNLALASLSIDGKPLDELKSLTAQKSLEVLEHVQALLRAHDADLPADNKESNAPRVALGTRDLAVLRTLASIIFGWGTTPLLAALYLQVNPPPIPSSDVPSKPTVIRDIDLFIARLTSLLWSSDIHAGSSTQSTHLFPSHITKILITSHITDILRAGISIGWLPESNEKAQPVVSRLLKILPASQAIVSLGAVSQPMRSSPETGSRPLSSPSYVQKAASVLLSQQVLRPDGVSGLCAAVFGEGDEVAPLVKLERIARVLGAVPAQMDREVYMRTIIPNIIGLLSPAKLEFQSQSAPTTYKQAAAFTLSRMLKTSKSLTLKIISRVIHGRFFPESTSQDIPSLSDTISTLTTLFTSTDPSPLLAQIIIEPILVPLYNLSAHLDAQRVSDPALKESVRGLIRTWARLVGREEATEGLWSIIQGSGGWGVGTEAKWCWDVGEEGLEISRAGPPKPIPLSLLQGPNDNGELGDVEDDNPLSLRPVPVHFAELLKSLERKDVASTVFVRTLNAYQASRLVDTDPLKTLLYLRLILEMQQKLGSGVLTEPEHILQFVAHVIEPKKPYQEPERARDPIRIVEQDSDDEAQAEEPQTQDEMIMTAVTLLLSILEANENMSTLTSPLLAMIFDYLEPITNHEDESIRSLAREARLVLISRRSIAEVTPSATDADRPALQTYQEALRLIQDPILPVRAHGLHMLRQLVVPPKPTKGAPPQAPPELNPALVPAILDVFLQSIQEEDSFVFLNAVQGLSAMANRLGKEIIQNLVRIYADGVEPGRPMERVEMDKRVRVGEALVQVVRSCGDALGNYVDMLVPPLFRVVRAQTLPTVLRSSALSILAQCVETSSVSITAWIEDILSGMLDILQLESVQAVPLSRKSREETRENEVPKLDALVDSKPQDADSKLPPIRRSALLCFALVIRSMVEGVYEGTRSAQLGDLRSKTIAILDYVRITDSDPVVRTQAAETLSLVKQLGRAELGLEVPEVQTSHPKQSDISSVIMHPSPPASALIEKKRKKKSKKRTSDASLPSVGGAPNVTTSPTIDTDDGINRAIQTALDHATAIATPSSAVEPFATHEGPSKSKKRAAASNEPTHDGSEPRKSKKKKLRDNSAVSSSPSMSPPTANQTGAIPDPNVAHLVSAYIPATMEGSHIPIDPALTGNEHMIQQHSHSQADAHNPAFMGAVPTVANGTPQHHPDALVPGYMFNQDTDLSSLGSNEELLRALQGFDLSKLGGVFKYPESMTTDNTTPAHHSNDPGPSNLGNVSQADPSQSASGNRSRSKKTVAPQPGSQLVNPEHADILATHWLNPAKLAELVKEQGLVYKKGKFSAIEEHQIEEALQSYAKARSLTPQEIDTIIFSKGKKAKEEYSTFWSEITRAVPQRPIIAVYHHVRRTHHPMKQQGKWTPEEDAIVIAAVAELGQKWEQISSRVGRMSSDCRDRYRNHLVDQDARVVGPWTKEEEEELTRIVMELTVERGLQADNDVLWSEVSERMGGRRTRQQVRIKWQVDLFFAPSCQLRFTHRTDALNKRVKNAGERPRWSAQDAYILVHKVASMPVQDDTEIDWKLLPDPQWNLWSAHQLQRRWFGLKKTLKDSDTMPHSEIVAILQNKFRDPPEQPNAPRRYETKKARNVAIGREFITDEDDNFDDFGDPDATHDLFSQTADGNPIDPDLVRAAQKQLEAVLEIASQQAAASGSGSHDV</sequence>
<feature type="region of interest" description="Disordered" evidence="2">
    <location>
        <begin position="1036"/>
        <end position="1101"/>
    </location>
</feature>
<comment type="caution">
    <text evidence="5">The sequence shown here is derived from an EMBL/GenBank/DDBJ whole genome shotgun (WGS) entry which is preliminary data.</text>
</comment>
<evidence type="ECO:0000259" key="3">
    <source>
        <dbReference type="PROSITE" id="PS50090"/>
    </source>
</evidence>
<dbReference type="InterPro" id="IPR019451">
    <property type="entry name" value="Rtp1_C1"/>
</dbReference>
<dbReference type="SMART" id="SM00717">
    <property type="entry name" value="SANT"/>
    <property type="match status" value="4"/>
</dbReference>
<evidence type="ECO:0000259" key="4">
    <source>
        <dbReference type="PROSITE" id="PS51294"/>
    </source>
</evidence>
<dbReference type="Gene3D" id="1.25.10.10">
    <property type="entry name" value="Leucine-rich Repeat Variant"/>
    <property type="match status" value="1"/>
</dbReference>
<dbReference type="EMBL" id="CAJMWT010006289">
    <property type="protein sequence ID" value="CAE6514914.1"/>
    <property type="molecule type" value="Genomic_DNA"/>
</dbReference>
<dbReference type="Gene3D" id="1.10.10.60">
    <property type="entry name" value="Homeodomain-like"/>
    <property type="match status" value="2"/>
</dbReference>
<evidence type="ECO:0000256" key="2">
    <source>
        <dbReference type="SAM" id="MobiDB-lite"/>
    </source>
</evidence>
<dbReference type="Proteomes" id="UP000663843">
    <property type="component" value="Unassembled WGS sequence"/>
</dbReference>
<feature type="domain" description="Myb-like" evidence="3">
    <location>
        <begin position="1450"/>
        <end position="1499"/>
    </location>
</feature>
<dbReference type="Pfam" id="PF00249">
    <property type="entry name" value="Myb_DNA-binding"/>
    <property type="match status" value="2"/>
</dbReference>
<comment type="similarity">
    <text evidence="1">Belongs to the Tango6 family.</text>
</comment>
<proteinExistence type="inferred from homology"/>
<accession>A0A8H3HI05</accession>
<dbReference type="InterPro" id="IPR016024">
    <property type="entry name" value="ARM-type_fold"/>
</dbReference>
<dbReference type="CDD" id="cd00167">
    <property type="entry name" value="SANT"/>
    <property type="match status" value="2"/>
</dbReference>
<evidence type="ECO:0000313" key="5">
    <source>
        <dbReference type="EMBL" id="CAE6514914.1"/>
    </source>
</evidence>
<dbReference type="Pfam" id="PF10363">
    <property type="entry name" value="RTP1_C1"/>
    <property type="match status" value="1"/>
</dbReference>
<dbReference type="SUPFAM" id="SSF46689">
    <property type="entry name" value="Homeodomain-like"/>
    <property type="match status" value="1"/>
</dbReference>
<gene>
    <name evidence="5" type="ORF">RDB_LOCUS158235</name>
</gene>
<reference evidence="5" key="1">
    <citation type="submission" date="2021-01" db="EMBL/GenBank/DDBJ databases">
        <authorList>
            <person name="Kaushik A."/>
        </authorList>
    </citation>
    <scope>NUCLEOTIDE SEQUENCE</scope>
    <source>
        <strain evidence="5">AG2-2IIIB</strain>
    </source>
</reference>
<dbReference type="PANTHER" id="PTHR20959">
    <property type="entry name" value="TRANSPORT AND GOLGI ORGANIZATION PROTEIN 6 FAMILY MEMBER"/>
    <property type="match status" value="1"/>
</dbReference>
<feature type="compositionally biased region" description="Polar residues" evidence="2">
    <location>
        <begin position="1040"/>
        <end position="1051"/>
    </location>
</feature>
<feature type="region of interest" description="Disordered" evidence="2">
    <location>
        <begin position="1696"/>
        <end position="1723"/>
    </location>
</feature>
<feature type="region of interest" description="Disordered" evidence="2">
    <location>
        <begin position="1118"/>
        <end position="1186"/>
    </location>
</feature>
<dbReference type="PROSITE" id="PS50090">
    <property type="entry name" value="MYB_LIKE"/>
    <property type="match status" value="2"/>
</dbReference>
<feature type="domain" description="HTH myb-type" evidence="4">
    <location>
        <begin position="1450"/>
        <end position="1503"/>
    </location>
</feature>
<dbReference type="PANTHER" id="PTHR20959:SF1">
    <property type="entry name" value="TRANSPORT AND GOLGI ORGANIZATION PROTEIN 6 HOMOLOG"/>
    <property type="match status" value="1"/>
</dbReference>
<dbReference type="PROSITE" id="PS51294">
    <property type="entry name" value="HTH_MYB"/>
    <property type="match status" value="1"/>
</dbReference>
<dbReference type="InterPro" id="IPR001005">
    <property type="entry name" value="SANT/Myb"/>
</dbReference>
<name>A0A8H3HI05_9AGAM</name>
<evidence type="ECO:0000256" key="1">
    <source>
        <dbReference type="ARBA" id="ARBA00005724"/>
    </source>
</evidence>
<organism evidence="5 6">
    <name type="scientific">Rhizoctonia solani</name>
    <dbReference type="NCBI Taxonomy" id="456999"/>
    <lineage>
        <taxon>Eukaryota</taxon>
        <taxon>Fungi</taxon>
        <taxon>Dikarya</taxon>
        <taxon>Basidiomycota</taxon>
        <taxon>Agaricomycotina</taxon>
        <taxon>Agaricomycetes</taxon>
        <taxon>Cantharellales</taxon>
        <taxon>Ceratobasidiaceae</taxon>
        <taxon>Rhizoctonia</taxon>
    </lineage>
</organism>
<evidence type="ECO:0008006" key="7">
    <source>
        <dbReference type="Google" id="ProtNLM"/>
    </source>
</evidence>